<proteinExistence type="predicted"/>
<dbReference type="PROSITE" id="PS50109">
    <property type="entry name" value="HIS_KIN"/>
    <property type="match status" value="1"/>
</dbReference>
<feature type="transmembrane region" description="Helical" evidence="4">
    <location>
        <begin position="57"/>
        <end position="77"/>
    </location>
</feature>
<dbReference type="Gene3D" id="3.30.450.20">
    <property type="entry name" value="PAS domain"/>
    <property type="match status" value="1"/>
</dbReference>
<dbReference type="InterPro" id="IPR003594">
    <property type="entry name" value="HATPase_dom"/>
</dbReference>
<dbReference type="Pfam" id="PF00512">
    <property type="entry name" value="HisKA"/>
    <property type="match status" value="1"/>
</dbReference>
<keyword evidence="7" id="KW-1185">Reference proteome</keyword>
<evidence type="ECO:0000256" key="3">
    <source>
        <dbReference type="ARBA" id="ARBA00022553"/>
    </source>
</evidence>
<feature type="transmembrane region" description="Helical" evidence="4">
    <location>
        <begin position="114"/>
        <end position="142"/>
    </location>
</feature>
<feature type="transmembrane region" description="Helical" evidence="4">
    <location>
        <begin position="83"/>
        <end position="102"/>
    </location>
</feature>
<dbReference type="Pfam" id="PF25323">
    <property type="entry name" value="6TM_PilS"/>
    <property type="match status" value="1"/>
</dbReference>
<dbReference type="Pfam" id="PF02518">
    <property type="entry name" value="HATPase_c"/>
    <property type="match status" value="1"/>
</dbReference>
<keyword evidence="6" id="KW-0418">Kinase</keyword>
<keyword evidence="3" id="KW-0597">Phosphoprotein</keyword>
<dbReference type="Gene3D" id="3.30.565.10">
    <property type="entry name" value="Histidine kinase-like ATPase, C-terminal domain"/>
    <property type="match status" value="1"/>
</dbReference>
<dbReference type="SMART" id="SM00388">
    <property type="entry name" value="HisKA"/>
    <property type="match status" value="1"/>
</dbReference>
<dbReference type="PANTHER" id="PTHR43065:SF52">
    <property type="entry name" value="SENSOR PROTEIN KINASE PILS"/>
    <property type="match status" value="1"/>
</dbReference>
<dbReference type="AlphaFoldDB" id="A0A1A8XVN6"/>
<dbReference type="GO" id="GO:0000155">
    <property type="term" value="F:phosphorelay sensor kinase activity"/>
    <property type="evidence" value="ECO:0007669"/>
    <property type="project" value="InterPro"/>
</dbReference>
<dbReference type="EMBL" id="FLQY01000172">
    <property type="protein sequence ID" value="SBT08038.1"/>
    <property type="molecule type" value="Genomic_DNA"/>
</dbReference>
<protein>
    <recommendedName>
        <fullName evidence="2">histidine kinase</fullName>
        <ecNumber evidence="2">2.7.13.3</ecNumber>
    </recommendedName>
</protein>
<keyword evidence="6" id="KW-0808">Transferase</keyword>
<dbReference type="InterPro" id="IPR035965">
    <property type="entry name" value="PAS-like_dom_sf"/>
</dbReference>
<evidence type="ECO:0000313" key="6">
    <source>
        <dbReference type="EMBL" id="SBT08038.1"/>
    </source>
</evidence>
<dbReference type="PANTHER" id="PTHR43065">
    <property type="entry name" value="SENSOR HISTIDINE KINASE"/>
    <property type="match status" value="1"/>
</dbReference>
<sequence>MAISNDASAGQFAEMHWKSLQYFNLYRFCISLLLFLSSVFHPTSISMFSPDSGSRHLVITTLYLLATTFSLVGLLYYRRRFNMQLSLCVLVDVLALTLLMHLGGGLRSGLGVLLLVNLAGAGLVGQGRLVLFYAALATLAALAEQSYRAIVSDIEMVDFFQAGLYSAGFFAVAISARLLAQRVITNEELARQRGVELKNQTLVGQRVIEEMQDGVLVLDRTGWVKQHNPRAEQLLGLGDPSERKLVNYSTELARGFSYWCEHSSRESVLVRAPASGMQLRARFIATDSSERDVLVFLEDMGRLQEQARQLKLAALGRLTANIAHEIRNPLSAINHAGELLSEECSDQTTKRLLRIILDNAQRVERIVSDVLELGRRDRAYREQIDLRLALPILVEEYTLKEKMDAGVVQFEFLGLAVLYFDRSHFHQVLWNLLGNALRHSQGKPGSIRIKAGDAGDGWVDLHVIDDGKGIDDSLREQVFEPFFTTHSRGTGLGLYIARELCEANGARLELTDSESGADFYISGRTIE</sequence>
<dbReference type="SUPFAM" id="SSF47384">
    <property type="entry name" value="Homodimeric domain of signal transducing histidine kinase"/>
    <property type="match status" value="1"/>
</dbReference>
<reference evidence="6 7" key="1">
    <citation type="submission" date="2016-06" db="EMBL/GenBank/DDBJ databases">
        <authorList>
            <person name="Kjaerup R.B."/>
            <person name="Dalgaard T.S."/>
            <person name="Juul-Madsen H.R."/>
        </authorList>
    </citation>
    <scope>NUCLEOTIDE SEQUENCE [LARGE SCALE GENOMIC DNA]</scope>
    <source>
        <strain evidence="6">2</strain>
    </source>
</reference>
<keyword evidence="4" id="KW-1133">Transmembrane helix</keyword>
<dbReference type="Proteomes" id="UP000199600">
    <property type="component" value="Unassembled WGS sequence"/>
</dbReference>
<dbReference type="InterPro" id="IPR005467">
    <property type="entry name" value="His_kinase_dom"/>
</dbReference>
<organism evidence="6 7">
    <name type="scientific">Candidatus Propionivibrio aalborgensis</name>
    <dbReference type="NCBI Taxonomy" id="1860101"/>
    <lineage>
        <taxon>Bacteria</taxon>
        <taxon>Pseudomonadati</taxon>
        <taxon>Pseudomonadota</taxon>
        <taxon>Betaproteobacteria</taxon>
        <taxon>Rhodocyclales</taxon>
        <taxon>Rhodocyclaceae</taxon>
        <taxon>Propionivibrio</taxon>
    </lineage>
</organism>
<evidence type="ECO:0000259" key="5">
    <source>
        <dbReference type="PROSITE" id="PS50109"/>
    </source>
</evidence>
<dbReference type="SUPFAM" id="SSF55874">
    <property type="entry name" value="ATPase domain of HSP90 chaperone/DNA topoisomerase II/histidine kinase"/>
    <property type="match status" value="1"/>
</dbReference>
<dbReference type="PRINTS" id="PR00344">
    <property type="entry name" value="BCTRLSENSOR"/>
</dbReference>
<feature type="transmembrane region" description="Helical" evidence="4">
    <location>
        <begin position="25"/>
        <end position="45"/>
    </location>
</feature>
<feature type="domain" description="Histidine kinase" evidence="5">
    <location>
        <begin position="321"/>
        <end position="527"/>
    </location>
</feature>
<evidence type="ECO:0000256" key="1">
    <source>
        <dbReference type="ARBA" id="ARBA00000085"/>
    </source>
</evidence>
<accession>A0A1A8XVN6</accession>
<dbReference type="InterPro" id="IPR004358">
    <property type="entry name" value="Sig_transdc_His_kin-like_C"/>
</dbReference>
<evidence type="ECO:0000256" key="4">
    <source>
        <dbReference type="SAM" id="Phobius"/>
    </source>
</evidence>
<dbReference type="SMART" id="SM00387">
    <property type="entry name" value="HATPase_c"/>
    <property type="match status" value="1"/>
</dbReference>
<dbReference type="SUPFAM" id="SSF55785">
    <property type="entry name" value="PYP-like sensor domain (PAS domain)"/>
    <property type="match status" value="1"/>
</dbReference>
<dbReference type="EC" id="2.7.13.3" evidence="2"/>
<dbReference type="InterPro" id="IPR003661">
    <property type="entry name" value="HisK_dim/P_dom"/>
</dbReference>
<evidence type="ECO:0000313" key="7">
    <source>
        <dbReference type="Proteomes" id="UP000199600"/>
    </source>
</evidence>
<dbReference type="CDD" id="cd00082">
    <property type="entry name" value="HisKA"/>
    <property type="match status" value="1"/>
</dbReference>
<keyword evidence="4" id="KW-0472">Membrane</keyword>
<dbReference type="InterPro" id="IPR036097">
    <property type="entry name" value="HisK_dim/P_sf"/>
</dbReference>
<evidence type="ECO:0000256" key="2">
    <source>
        <dbReference type="ARBA" id="ARBA00012438"/>
    </source>
</evidence>
<comment type="catalytic activity">
    <reaction evidence="1">
        <text>ATP + protein L-histidine = ADP + protein N-phospho-L-histidine.</text>
        <dbReference type="EC" id="2.7.13.3"/>
    </reaction>
</comment>
<name>A0A1A8XVN6_9RHOO</name>
<dbReference type="Pfam" id="PF13188">
    <property type="entry name" value="PAS_8"/>
    <property type="match status" value="1"/>
</dbReference>
<dbReference type="Gene3D" id="1.10.287.130">
    <property type="match status" value="1"/>
</dbReference>
<dbReference type="InterPro" id="IPR036890">
    <property type="entry name" value="HATPase_C_sf"/>
</dbReference>
<gene>
    <name evidence="6" type="ORF">PROAA_2530004</name>
</gene>
<keyword evidence="4" id="KW-0812">Transmembrane</keyword>
<feature type="transmembrane region" description="Helical" evidence="4">
    <location>
        <begin position="162"/>
        <end position="180"/>
    </location>
</feature>
<dbReference type="InterPro" id="IPR000014">
    <property type="entry name" value="PAS"/>
</dbReference>